<reference evidence="1" key="1">
    <citation type="submission" date="2023-07" db="EMBL/GenBank/DDBJ databases">
        <title>Genomic Encyclopedia of Type Strains, Phase IV (KMG-IV): sequencing the most valuable type-strain genomes for metagenomic binning, comparative biology and taxonomic classification.</title>
        <authorList>
            <person name="Goeker M."/>
        </authorList>
    </citation>
    <scope>NUCLEOTIDE SEQUENCE</scope>
    <source>
        <strain evidence="1">DSM 24202</strain>
    </source>
</reference>
<dbReference type="InterPro" id="IPR007612">
    <property type="entry name" value="LOR"/>
</dbReference>
<gene>
    <name evidence="1" type="ORF">J3R75_000045</name>
</gene>
<name>A0AAE4AMJ9_9BACT</name>
<dbReference type="RefSeq" id="WP_307259097.1">
    <property type="nucleotide sequence ID" value="NZ_JAUSVL010000001.1"/>
</dbReference>
<keyword evidence="2" id="KW-1185">Reference proteome</keyword>
<sequence>MDSGSKYMIRRKIFTLFGAAFHIYDASGQLIGYSRQKAFRLREDIRVYRDELRQDEILLIKARNILDGWGIYDVIDSASGVLLGTWKRQLWKSMLRDQYSLQDAAGTPIGVLAEDNMTLALLRRFIFGALLPQGYRVMLGDRAVAEIQQRFNPFVMKVDVATNAACNLDSRLILAAGILLVALEGRQG</sequence>
<protein>
    <submittedName>
        <fullName evidence="1">Uncharacterized protein YxjI</fullName>
    </submittedName>
</protein>
<dbReference type="Pfam" id="PF04525">
    <property type="entry name" value="LOR"/>
    <property type="match status" value="1"/>
</dbReference>
<dbReference type="Proteomes" id="UP001238163">
    <property type="component" value="Unassembled WGS sequence"/>
</dbReference>
<proteinExistence type="predicted"/>
<dbReference type="SUPFAM" id="SSF54518">
    <property type="entry name" value="Tubby C-terminal domain-like"/>
    <property type="match status" value="1"/>
</dbReference>
<evidence type="ECO:0000313" key="2">
    <source>
        <dbReference type="Proteomes" id="UP001238163"/>
    </source>
</evidence>
<accession>A0AAE4AMJ9</accession>
<dbReference type="AlphaFoldDB" id="A0AAE4AMJ9"/>
<organism evidence="1 2">
    <name type="scientific">Oligosphaera ethanolica</name>
    <dbReference type="NCBI Taxonomy" id="760260"/>
    <lineage>
        <taxon>Bacteria</taxon>
        <taxon>Pseudomonadati</taxon>
        <taxon>Lentisphaerota</taxon>
        <taxon>Oligosphaeria</taxon>
        <taxon>Oligosphaerales</taxon>
        <taxon>Oligosphaeraceae</taxon>
        <taxon>Oligosphaera</taxon>
    </lineage>
</organism>
<dbReference type="InterPro" id="IPR025659">
    <property type="entry name" value="Tubby-like_C"/>
</dbReference>
<dbReference type="EMBL" id="JAUSVL010000001">
    <property type="protein sequence ID" value="MDQ0287938.1"/>
    <property type="molecule type" value="Genomic_DNA"/>
</dbReference>
<comment type="caution">
    <text evidence="1">The sequence shown here is derived from an EMBL/GenBank/DDBJ whole genome shotgun (WGS) entry which is preliminary data.</text>
</comment>
<evidence type="ECO:0000313" key="1">
    <source>
        <dbReference type="EMBL" id="MDQ0287938.1"/>
    </source>
</evidence>